<evidence type="ECO:0000313" key="8">
    <source>
        <dbReference type="EMBL" id="CNV31235.1"/>
    </source>
</evidence>
<dbReference type="Proteomes" id="UP000048289">
    <property type="component" value="Unassembled WGS sequence"/>
</dbReference>
<dbReference type="Proteomes" id="UP000046680">
    <property type="component" value="Unassembled WGS sequence"/>
</dbReference>
<evidence type="ECO:0000313" key="10">
    <source>
        <dbReference type="EMBL" id="COV59559.1"/>
    </source>
</evidence>
<dbReference type="Proteomes" id="UP000049023">
    <property type="component" value="Unassembled WGS sequence"/>
</dbReference>
<evidence type="ECO:0000313" key="11">
    <source>
        <dbReference type="EMBL" id="COV72982.1"/>
    </source>
</evidence>
<dbReference type="EMBL" id="CGCX01000036">
    <property type="protein sequence ID" value="CFR65353.1"/>
    <property type="molecule type" value="Genomic_DNA"/>
</dbReference>
<dbReference type="EMBL" id="CQQC01000651">
    <property type="protein sequence ID" value="CNV31235.1"/>
    <property type="molecule type" value="Genomic_DNA"/>
</dbReference>
<dbReference type="EMBL" id="COPH01000002">
    <property type="protein sequence ID" value="CLV53062.1"/>
    <property type="molecule type" value="Genomic_DNA"/>
</dbReference>
<evidence type="ECO:0000313" key="14">
    <source>
        <dbReference type="EMBL" id="MBP0681764.1"/>
    </source>
</evidence>
<evidence type="ECO:0000313" key="1">
    <source>
        <dbReference type="EMBL" id="CFE40710.1"/>
    </source>
</evidence>
<evidence type="ECO:0000313" key="23">
    <source>
        <dbReference type="Proteomes" id="UP000046680"/>
    </source>
</evidence>
<dbReference type="EMBL" id="CHKL01000013">
    <property type="protein sequence ID" value="COV59559.1"/>
    <property type="molecule type" value="Genomic_DNA"/>
</dbReference>
<dbReference type="Proteomes" id="UP000300237">
    <property type="component" value="Chromosome"/>
</dbReference>
<dbReference type="EMBL" id="CNGE01000018">
    <property type="protein sequence ID" value="CKR61432.1"/>
    <property type="molecule type" value="Genomic_DNA"/>
</dbReference>
<sequence>MTTMIMTFVVPQRVTRATKGRARSLLRVSRRLTDTFRAPLAWTPQERADRYVARMPIAVIAD</sequence>
<organism evidence="13 19">
    <name type="scientific">Mycobacterium tuberculosis</name>
    <dbReference type="NCBI Taxonomy" id="1773"/>
    <lineage>
        <taxon>Bacteria</taxon>
        <taxon>Bacillati</taxon>
        <taxon>Actinomycetota</taxon>
        <taxon>Actinomycetes</taxon>
        <taxon>Mycobacteriales</taxon>
        <taxon>Mycobacteriaceae</taxon>
        <taxon>Mycobacterium</taxon>
        <taxon>Mycobacterium tuberculosis complex</taxon>
    </lineage>
</organism>
<evidence type="ECO:0000313" key="26">
    <source>
        <dbReference type="Proteomes" id="UP000048600"/>
    </source>
</evidence>
<dbReference type="Proteomes" id="UP000050164">
    <property type="component" value="Unassembled WGS sequence"/>
</dbReference>
<reference evidence="9" key="2">
    <citation type="submission" date="2015-03" db="EMBL/GenBank/DDBJ databases">
        <authorList>
            <person name="Murphy D."/>
        </authorList>
    </citation>
    <scope>NUCLEOTIDE SEQUENCE [LARGE SCALE GENOMIC DNA]</scope>
    <source>
        <strain evidence="9">K00500041</strain>
    </source>
</reference>
<dbReference type="EMBL" id="JAGIZI010000001">
    <property type="protein sequence ID" value="MBP0681764.1"/>
    <property type="molecule type" value="Genomic_DNA"/>
</dbReference>
<dbReference type="EMBL" id="CNFT01000183">
    <property type="protein sequence ID" value="CKR29891.1"/>
    <property type="molecule type" value="Genomic_DNA"/>
</dbReference>
<dbReference type="EMBL" id="CSBK01000888">
    <property type="protein sequence ID" value="COY05346.1"/>
    <property type="molecule type" value="Genomic_DNA"/>
</dbReference>
<dbReference type="EMBL" id="CSAD01001029">
    <property type="protein sequence ID" value="COW77297.1"/>
    <property type="molecule type" value="Genomic_DNA"/>
</dbReference>
<reference evidence="16" key="7">
    <citation type="submission" date="2018-07" db="EMBL/GenBank/DDBJ databases">
        <authorList>
            <person name="Shah S."/>
            <person name="Brown T."/>
            <person name="Auld S."/>
            <person name="Bratton K."/>
            <person name="Narechania A."/>
            <person name="Mathema B."/>
            <person name="Gandhi N."/>
        </authorList>
    </citation>
    <scope>NUCLEOTIDE SEQUENCE</scope>
    <source>
        <strain evidence="16">32301_S10</strain>
    </source>
</reference>
<dbReference type="EMBL" id="QTBD01000129">
    <property type="protein sequence ID" value="REQ53362.1"/>
    <property type="molecule type" value="Genomic_DNA"/>
</dbReference>
<dbReference type="Proteomes" id="UP000189452">
    <property type="component" value="Chromosome"/>
</dbReference>
<dbReference type="EMBL" id="CSAE01000046">
    <property type="protein sequence ID" value="COV16807.1"/>
    <property type="molecule type" value="Genomic_DNA"/>
</dbReference>
<dbReference type="EMBL" id="LWDQ01000001">
    <property type="protein sequence ID" value="OMH57981.1"/>
    <property type="molecule type" value="Genomic_DNA"/>
</dbReference>
<evidence type="ECO:0000313" key="6">
    <source>
        <dbReference type="EMBL" id="CKR67788.1"/>
    </source>
</evidence>
<evidence type="ECO:0000313" key="9">
    <source>
        <dbReference type="EMBL" id="COV16807.1"/>
    </source>
</evidence>
<gene>
    <name evidence="15" type="ORF">A4S10_00129</name>
    <name evidence="17" type="ORF">DKC2_0136</name>
    <name evidence="16" type="ORF">DSJ38_08235</name>
    <name evidence="3" type="ORF">ERS007657_00182</name>
    <name evidence="8" type="ORF">ERS007661_02033</name>
    <name evidence="12" type="ORF">ERS007679_04287</name>
    <name evidence="1" type="ORF">ERS007681_02613</name>
    <name evidence="2" type="ORF">ERS007688_03221</name>
    <name evidence="9" type="ORF">ERS007703_00710</name>
    <name evidence="11" type="ORF">ERS007720_00811</name>
    <name evidence="13" type="ORF">ERS007739_02063</name>
    <name evidence="10" type="ORF">ERS007741_00250</name>
    <name evidence="5" type="ORF">ERS027646_00206</name>
    <name evidence="4" type="ORF">ERS027659_01099</name>
    <name evidence="6" type="ORF">ERS027661_01892</name>
    <name evidence="7" type="ORF">ERS094118_00405</name>
    <name evidence="14" type="ORF">J8J21_01135</name>
</gene>
<evidence type="ECO:0000313" key="27">
    <source>
        <dbReference type="Proteomes" id="UP000048948"/>
    </source>
</evidence>
<evidence type="ECO:0000313" key="22">
    <source>
        <dbReference type="Proteomes" id="UP000045842"/>
    </source>
</evidence>
<reference evidence="15 31" key="4">
    <citation type="submission" date="2016-04" db="EMBL/GenBank/DDBJ databases">
        <authorList>
            <person name="Bigi M."/>
            <person name="Bigi F."/>
            <person name="Soria M.A."/>
        </authorList>
    </citation>
    <scope>NUCLEOTIDE SEQUENCE [LARGE SCALE GENOMIC DNA]</scope>
    <source>
        <strain evidence="15 31">6548</strain>
    </source>
</reference>
<evidence type="ECO:0000313" key="19">
    <source>
        <dbReference type="Proteomes" id="UP000039021"/>
    </source>
</evidence>
<reference evidence="17 33" key="8">
    <citation type="submission" date="2018-08" db="EMBL/GenBank/DDBJ databases">
        <authorList>
            <person name="Fokvardsen B D."/>
            <person name="Norman A."/>
        </authorList>
    </citation>
    <scope>NUCLEOTIDE SEQUENCE [LARGE SCALE GENOMIC DNA]</scope>
    <source>
        <strain evidence="17 33">DKC2</strain>
    </source>
</reference>
<name>A0A066RU84_MYCTX</name>
<evidence type="ECO:0000313" key="16">
    <source>
        <dbReference type="EMBL" id="REQ53362.1"/>
    </source>
</evidence>
<evidence type="ECO:0000313" key="5">
    <source>
        <dbReference type="EMBL" id="CKR61432.1"/>
    </source>
</evidence>
<dbReference type="PATRIC" id="fig|1773.206.peg.3468"/>
<proteinExistence type="predicted"/>
<protein>
    <submittedName>
        <fullName evidence="13">Uncharacterized protein</fullName>
    </submittedName>
</protein>
<evidence type="ECO:0000313" key="18">
    <source>
        <dbReference type="Proteomes" id="UP000038802"/>
    </source>
</evidence>
<dbReference type="EMBL" id="CFOE01000361">
    <property type="protein sequence ID" value="CFE40710.1"/>
    <property type="molecule type" value="Genomic_DNA"/>
</dbReference>
<dbReference type="Proteomes" id="UP000039021">
    <property type="component" value="Unassembled WGS sequence"/>
</dbReference>
<dbReference type="Proteomes" id="UP000044938">
    <property type="component" value="Unassembled WGS sequence"/>
</dbReference>
<evidence type="ECO:0000313" key="34">
    <source>
        <dbReference type="Proteomes" id="UP000671119"/>
    </source>
</evidence>
<dbReference type="RefSeq" id="WP_003400850.1">
    <property type="nucleotide sequence ID" value="NZ_AP017901.1"/>
</dbReference>
<evidence type="ECO:0000313" key="13">
    <source>
        <dbReference type="EMBL" id="COY05346.1"/>
    </source>
</evidence>
<dbReference type="Proteomes" id="UP000671119">
    <property type="component" value="Unassembled WGS sequence"/>
</dbReference>
<evidence type="ECO:0000313" key="2">
    <source>
        <dbReference type="EMBL" id="CFE64860.1"/>
    </source>
</evidence>
<dbReference type="EMBL" id="CNFU01000352">
    <property type="protein sequence ID" value="CKR67788.1"/>
    <property type="molecule type" value="Genomic_DNA"/>
</dbReference>
<reference evidence="16 32" key="5">
    <citation type="journal article" date="2017" name="N. Engl. J. Med.">
        <title>Transmission of Extensively Drug-Resistant Tuberculosis in South Africa.</title>
        <authorList>
            <person name="Shah N.S."/>
            <person name="Auld S.C."/>
            <person name="Brust J.C."/>
            <person name="Mathema B."/>
            <person name="Ismail N."/>
            <person name="Moodley P."/>
            <person name="Mlisana K."/>
            <person name="Allana S."/>
            <person name="Campbell A."/>
            <person name="Mthiyane T."/>
            <person name="Morris N."/>
            <person name="Mpangase P."/>
            <person name="van der Meulen H."/>
            <person name="Omar S.V."/>
            <person name="Brown T.S."/>
            <person name="Narechania A."/>
            <person name="Shaskina E."/>
            <person name="Kapwata T."/>
            <person name="Kreiswirth B."/>
            <person name="Gandhi N.R."/>
        </authorList>
    </citation>
    <scope>NUCLEOTIDE SEQUENCE [LARGE SCALE GENOMIC DNA]</scope>
    <source>
        <strain evidence="16 32">32301_S10</strain>
    </source>
</reference>
<dbReference type="Proteomes" id="UP000038802">
    <property type="component" value="Unassembled WGS sequence"/>
</dbReference>
<evidence type="ECO:0000313" key="17">
    <source>
        <dbReference type="EMBL" id="VCU48336.1"/>
    </source>
</evidence>
<evidence type="ECO:0000313" key="12">
    <source>
        <dbReference type="EMBL" id="COW77297.1"/>
    </source>
</evidence>
<dbReference type="GeneID" id="45424081"/>
<evidence type="ECO:0000313" key="4">
    <source>
        <dbReference type="EMBL" id="CKR29891.1"/>
    </source>
</evidence>
<evidence type="ECO:0000313" key="29">
    <source>
        <dbReference type="Proteomes" id="UP000050139"/>
    </source>
</evidence>
<evidence type="ECO:0000313" key="25">
    <source>
        <dbReference type="Proteomes" id="UP000048289"/>
    </source>
</evidence>
<dbReference type="Proteomes" id="UP000046947">
    <property type="component" value="Unassembled WGS sequence"/>
</dbReference>
<dbReference type="Proteomes" id="UP000045842">
    <property type="component" value="Unassembled WGS sequence"/>
</dbReference>
<reference evidence="18 19" key="3">
    <citation type="submission" date="2015-03" db="EMBL/GenBank/DDBJ databases">
        <authorList>
            <consortium name="Pathogen Informatics"/>
        </authorList>
    </citation>
    <scope>NUCLEOTIDE SEQUENCE [LARGE SCALE GENOMIC DNA]</scope>
    <source>
        <strain evidence="5 27">Bir 172</strain>
        <strain evidence="4 30">Bir 185</strain>
        <strain evidence="6 28">Bir 187</strain>
        <strain evidence="3 23">C09601061</strain>
        <strain evidence="8 20">D00501624</strain>
        <strain evidence="12 22">G09801536</strain>
        <strain evidence="1 25">G09901357</strain>
        <strain evidence="2 24">H09601792</strain>
        <strain evidence="18">K00500041</strain>
        <strain evidence="11 21">M09401471</strain>
        <strain evidence="19">N09902308</strain>
        <strain evidence="10 26">P00601463</strain>
    </source>
</reference>
<dbReference type="EMBL" id="LR027516">
    <property type="protein sequence ID" value="VCU48336.1"/>
    <property type="molecule type" value="Genomic_DNA"/>
</dbReference>
<dbReference type="STRING" id="115862.BBG46_00735"/>
<evidence type="ECO:0000313" key="31">
    <source>
        <dbReference type="Proteomes" id="UP000189452"/>
    </source>
</evidence>
<evidence type="ECO:0000313" key="7">
    <source>
        <dbReference type="EMBL" id="CLV53062.1"/>
    </source>
</evidence>
<reference evidence="15 31" key="6">
    <citation type="submission" date="2017-02" db="EMBL/GenBank/DDBJ databases">
        <title>Protein polymorphisms may explain contrasting epidemiological fitness of two variants of a multidrug-resistant Mycobacterium tuberculosis strain.</title>
        <authorList>
            <person name="Bigi M.M."/>
            <person name="Lopez B."/>
            <person name="Blanco F.C."/>
            <person name="Sasiain M.C."/>
            <person name="De La Barrera S."/>
            <person name="Ritacco V."/>
            <person name="Bigi F."/>
            <person name="Soria M.A."/>
        </authorList>
    </citation>
    <scope>NUCLEOTIDE SEQUENCE [LARGE SCALE GENOMIC DNA]</scope>
    <source>
        <strain evidence="15 31">6548</strain>
    </source>
</reference>
<dbReference type="Proteomes" id="UP000039217">
    <property type="component" value="Unassembled WGS sequence"/>
</dbReference>
<accession>A0A066RU84</accession>
<evidence type="ECO:0000313" key="24">
    <source>
        <dbReference type="Proteomes" id="UP000046947"/>
    </source>
</evidence>
<dbReference type="Proteomes" id="UP000256381">
    <property type="component" value="Unassembled WGS sequence"/>
</dbReference>
<evidence type="ECO:0000313" key="33">
    <source>
        <dbReference type="Proteomes" id="UP000300237"/>
    </source>
</evidence>
<reference evidence="14 34" key="9">
    <citation type="submission" date="2021-03" db="EMBL/GenBank/DDBJ databases">
        <title>Whole Genome Sequencing of Mycobacterium tuberculosis clinical isolates from Arunachal Pradesh, India.</title>
        <authorList>
            <person name="Singh S."/>
            <person name="Mudliar S.R."/>
            <person name="Kulsum U."/>
            <person name="Rufai S.B."/>
            <person name="Singh P.K."/>
            <person name="Umpo M."/>
            <person name="Nyori M."/>
        </authorList>
    </citation>
    <scope>NUCLEOTIDE SEQUENCE [LARGE SCALE GENOMIC DNA]</scope>
    <source>
        <strain evidence="14 34">OMICS/BPL/0142/20/SP</strain>
    </source>
</reference>
<evidence type="ECO:0000313" key="28">
    <source>
        <dbReference type="Proteomes" id="UP000049023"/>
    </source>
</evidence>
<dbReference type="EMBL" id="CSAJ01000066">
    <property type="protein sequence ID" value="COV72982.1"/>
    <property type="molecule type" value="Genomic_DNA"/>
</dbReference>
<reference evidence="13 29" key="1">
    <citation type="submission" date="2015-03" db="EMBL/GenBank/DDBJ databases">
        <authorList>
            <consortium name="Pathogen Informatics"/>
            <person name="Murphy D."/>
        </authorList>
    </citation>
    <scope>NUCLEOTIDE SEQUENCE</scope>
    <source>
        <strain evidence="7 29">0268S</strain>
        <strain evidence="13">N09902308</strain>
    </source>
</reference>
<dbReference type="Proteomes" id="UP000048600">
    <property type="component" value="Unassembled WGS sequence"/>
</dbReference>
<dbReference type="Proteomes" id="UP000050139">
    <property type="component" value="Unassembled WGS sequence"/>
</dbReference>
<evidence type="ECO:0000313" key="21">
    <source>
        <dbReference type="Proteomes" id="UP000044938"/>
    </source>
</evidence>
<dbReference type="Proteomes" id="UP000048948">
    <property type="component" value="Unassembled WGS sequence"/>
</dbReference>
<dbReference type="AlphaFoldDB" id="A0A066RU84"/>
<evidence type="ECO:0000313" key="32">
    <source>
        <dbReference type="Proteomes" id="UP000256381"/>
    </source>
</evidence>
<dbReference type="EMBL" id="CFOH01000661">
    <property type="protein sequence ID" value="CFE64860.1"/>
    <property type="molecule type" value="Genomic_DNA"/>
</dbReference>
<evidence type="ECO:0000313" key="3">
    <source>
        <dbReference type="EMBL" id="CFR65353.1"/>
    </source>
</evidence>
<evidence type="ECO:0000313" key="30">
    <source>
        <dbReference type="Proteomes" id="UP000050164"/>
    </source>
</evidence>
<evidence type="ECO:0000313" key="15">
    <source>
        <dbReference type="EMBL" id="OMH57981.1"/>
    </source>
</evidence>
<evidence type="ECO:0000313" key="20">
    <source>
        <dbReference type="Proteomes" id="UP000039217"/>
    </source>
</evidence>